<reference evidence="1" key="1">
    <citation type="submission" date="2021-06" db="EMBL/GenBank/DDBJ databases">
        <authorList>
            <person name="Kallberg Y."/>
            <person name="Tangrot J."/>
            <person name="Rosling A."/>
        </authorList>
    </citation>
    <scope>NUCLEOTIDE SEQUENCE</scope>
    <source>
        <strain evidence="1">MA461A</strain>
    </source>
</reference>
<keyword evidence="2" id="KW-1185">Reference proteome</keyword>
<gene>
    <name evidence="1" type="ORF">RPERSI_LOCUS15851</name>
</gene>
<evidence type="ECO:0000313" key="2">
    <source>
        <dbReference type="Proteomes" id="UP000789920"/>
    </source>
</evidence>
<dbReference type="EMBL" id="CAJVQC010038525">
    <property type="protein sequence ID" value="CAG8766401.1"/>
    <property type="molecule type" value="Genomic_DNA"/>
</dbReference>
<protein>
    <submittedName>
        <fullName evidence="1">31547_t:CDS:1</fullName>
    </submittedName>
</protein>
<dbReference type="Proteomes" id="UP000789920">
    <property type="component" value="Unassembled WGS sequence"/>
</dbReference>
<comment type="caution">
    <text evidence="1">The sequence shown here is derived from an EMBL/GenBank/DDBJ whole genome shotgun (WGS) entry which is preliminary data.</text>
</comment>
<sequence length="143" mass="15747">MIRNFVLLFVFLAALSMVNAFPSQLVKRQASFGRCPGFHDILIITNVTLNPDPPKSNSQLEVKVSAKTNDDIVNGTLFNLEMFGETDGVFSNFTDICATIECPTKVFDFDKTYDLGGLPSSYGIKVAILYQSSFSACGYTHVQ</sequence>
<accession>A0ACA9QVN9</accession>
<evidence type="ECO:0000313" key="1">
    <source>
        <dbReference type="EMBL" id="CAG8766401.1"/>
    </source>
</evidence>
<organism evidence="1 2">
    <name type="scientific">Racocetra persica</name>
    <dbReference type="NCBI Taxonomy" id="160502"/>
    <lineage>
        <taxon>Eukaryota</taxon>
        <taxon>Fungi</taxon>
        <taxon>Fungi incertae sedis</taxon>
        <taxon>Mucoromycota</taxon>
        <taxon>Glomeromycotina</taxon>
        <taxon>Glomeromycetes</taxon>
        <taxon>Diversisporales</taxon>
        <taxon>Gigasporaceae</taxon>
        <taxon>Racocetra</taxon>
    </lineage>
</organism>
<proteinExistence type="predicted"/>
<name>A0ACA9QVN9_9GLOM</name>